<dbReference type="GO" id="GO:0005337">
    <property type="term" value="F:nucleoside transmembrane transporter activity"/>
    <property type="evidence" value="ECO:0007669"/>
    <property type="project" value="InterPro"/>
</dbReference>
<keyword evidence="10" id="KW-1185">Reference proteome</keyword>
<name>A0AAD7TC33_9TELE</name>
<dbReference type="InterPro" id="IPR002259">
    <property type="entry name" value="Eqnu_transpt"/>
</dbReference>
<protein>
    <recommendedName>
        <fullName evidence="11">Equilibrative nucleoside transporter 3</fullName>
    </recommendedName>
</protein>
<feature type="compositionally biased region" description="Acidic residues" evidence="7">
    <location>
        <begin position="73"/>
        <end position="85"/>
    </location>
</feature>
<reference evidence="9" key="1">
    <citation type="journal article" date="2023" name="Science">
        <title>Genome structures resolve the early diversification of teleost fishes.</title>
        <authorList>
            <person name="Parey E."/>
            <person name="Louis A."/>
            <person name="Montfort J."/>
            <person name="Bouchez O."/>
            <person name="Roques C."/>
            <person name="Iampietro C."/>
            <person name="Lluch J."/>
            <person name="Castinel A."/>
            <person name="Donnadieu C."/>
            <person name="Desvignes T."/>
            <person name="Floi Bucao C."/>
            <person name="Jouanno E."/>
            <person name="Wen M."/>
            <person name="Mejri S."/>
            <person name="Dirks R."/>
            <person name="Jansen H."/>
            <person name="Henkel C."/>
            <person name="Chen W.J."/>
            <person name="Zahm M."/>
            <person name="Cabau C."/>
            <person name="Klopp C."/>
            <person name="Thompson A.W."/>
            <person name="Robinson-Rechavi M."/>
            <person name="Braasch I."/>
            <person name="Lecointre G."/>
            <person name="Bobe J."/>
            <person name="Postlethwait J.H."/>
            <person name="Berthelot C."/>
            <person name="Roest Crollius H."/>
            <person name="Guiguen Y."/>
        </authorList>
    </citation>
    <scope>NUCLEOTIDE SEQUENCE</scope>
    <source>
        <strain evidence="9">NC1722</strain>
    </source>
</reference>
<feature type="transmembrane region" description="Helical" evidence="8">
    <location>
        <begin position="364"/>
        <end position="384"/>
    </location>
</feature>
<gene>
    <name evidence="9" type="ORF">AAFF_G00137670</name>
</gene>
<evidence type="ECO:0000313" key="9">
    <source>
        <dbReference type="EMBL" id="KAJ8418058.1"/>
    </source>
</evidence>
<dbReference type="PRINTS" id="PR01130">
    <property type="entry name" value="DERENTRNSPRT"/>
</dbReference>
<feature type="transmembrane region" description="Helical" evidence="8">
    <location>
        <begin position="162"/>
        <end position="182"/>
    </location>
</feature>
<feature type="transmembrane region" description="Helical" evidence="8">
    <location>
        <begin position="108"/>
        <end position="130"/>
    </location>
</feature>
<dbReference type="PANTHER" id="PTHR10332:SF17">
    <property type="entry name" value="EQUILIBRATIVE NUCLEOSIDE TRANSPORTER 3"/>
    <property type="match status" value="1"/>
</dbReference>
<evidence type="ECO:0008006" key="11">
    <source>
        <dbReference type="Google" id="ProtNLM"/>
    </source>
</evidence>
<dbReference type="GO" id="GO:0005886">
    <property type="term" value="C:plasma membrane"/>
    <property type="evidence" value="ECO:0007669"/>
    <property type="project" value="TreeGrafter"/>
</dbReference>
<keyword evidence="5 8" id="KW-1133">Transmembrane helix</keyword>
<dbReference type="Proteomes" id="UP001221898">
    <property type="component" value="Unassembled WGS sequence"/>
</dbReference>
<feature type="transmembrane region" description="Helical" evidence="8">
    <location>
        <begin position="455"/>
        <end position="478"/>
    </location>
</feature>
<organism evidence="9 10">
    <name type="scientific">Aldrovandia affinis</name>
    <dbReference type="NCBI Taxonomy" id="143900"/>
    <lineage>
        <taxon>Eukaryota</taxon>
        <taxon>Metazoa</taxon>
        <taxon>Chordata</taxon>
        <taxon>Craniata</taxon>
        <taxon>Vertebrata</taxon>
        <taxon>Euteleostomi</taxon>
        <taxon>Actinopterygii</taxon>
        <taxon>Neopterygii</taxon>
        <taxon>Teleostei</taxon>
        <taxon>Notacanthiformes</taxon>
        <taxon>Halosauridae</taxon>
        <taxon>Aldrovandia</taxon>
    </lineage>
</organism>
<evidence type="ECO:0000256" key="5">
    <source>
        <dbReference type="ARBA" id="ARBA00022989"/>
    </source>
</evidence>
<dbReference type="SUPFAM" id="SSF103473">
    <property type="entry name" value="MFS general substrate transporter"/>
    <property type="match status" value="1"/>
</dbReference>
<evidence type="ECO:0000256" key="6">
    <source>
        <dbReference type="ARBA" id="ARBA00023136"/>
    </source>
</evidence>
<dbReference type="EMBL" id="JAINUG010000002">
    <property type="protein sequence ID" value="KAJ8418058.1"/>
    <property type="molecule type" value="Genomic_DNA"/>
</dbReference>
<evidence type="ECO:0000256" key="4">
    <source>
        <dbReference type="ARBA" id="ARBA00022692"/>
    </source>
</evidence>
<feature type="region of interest" description="Disordered" evidence="7">
    <location>
        <begin position="65"/>
        <end position="101"/>
    </location>
</feature>
<feature type="transmembrane region" description="Helical" evidence="8">
    <location>
        <begin position="189"/>
        <end position="208"/>
    </location>
</feature>
<feature type="transmembrane region" description="Helical" evidence="8">
    <location>
        <begin position="256"/>
        <end position="274"/>
    </location>
</feature>
<evidence type="ECO:0000256" key="7">
    <source>
        <dbReference type="SAM" id="MobiDB-lite"/>
    </source>
</evidence>
<evidence type="ECO:0000313" key="10">
    <source>
        <dbReference type="Proteomes" id="UP001221898"/>
    </source>
</evidence>
<evidence type="ECO:0000256" key="1">
    <source>
        <dbReference type="ARBA" id="ARBA00004141"/>
    </source>
</evidence>
<comment type="caution">
    <text evidence="9">The sequence shown here is derived from an EMBL/GenBank/DDBJ whole genome shotgun (WGS) entry which is preliminary data.</text>
</comment>
<evidence type="ECO:0000256" key="8">
    <source>
        <dbReference type="SAM" id="Phobius"/>
    </source>
</evidence>
<dbReference type="PIRSF" id="PIRSF016379">
    <property type="entry name" value="ENT"/>
    <property type="match status" value="1"/>
</dbReference>
<dbReference type="AlphaFoldDB" id="A0AAD7TC33"/>
<dbReference type="InterPro" id="IPR036259">
    <property type="entry name" value="MFS_trans_sf"/>
</dbReference>
<evidence type="ECO:0000256" key="3">
    <source>
        <dbReference type="ARBA" id="ARBA00022448"/>
    </source>
</evidence>
<feature type="transmembrane region" description="Helical" evidence="8">
    <location>
        <begin position="490"/>
        <end position="515"/>
    </location>
</feature>
<proteinExistence type="inferred from homology"/>
<keyword evidence="4 8" id="KW-0812">Transmembrane</keyword>
<feature type="transmembrane region" description="Helical" evidence="8">
    <location>
        <begin position="220"/>
        <end position="244"/>
    </location>
</feature>
<accession>A0AAD7TC33</accession>
<dbReference type="PANTHER" id="PTHR10332">
    <property type="entry name" value="EQUILIBRATIVE NUCLEOSIDE TRANSPORTER"/>
    <property type="match status" value="1"/>
</dbReference>
<dbReference type="Pfam" id="PF01733">
    <property type="entry name" value="Nucleoside_tran"/>
    <property type="match status" value="1"/>
</dbReference>
<dbReference type="GO" id="GO:0005794">
    <property type="term" value="C:Golgi apparatus"/>
    <property type="evidence" value="ECO:0007669"/>
    <property type="project" value="TreeGrafter"/>
</dbReference>
<keyword evidence="6 8" id="KW-0472">Membrane</keyword>
<comment type="subcellular location">
    <subcellularLocation>
        <location evidence="1">Membrane</location>
        <topology evidence="1">Multi-pass membrane protein</topology>
    </subcellularLocation>
</comment>
<evidence type="ECO:0000256" key="2">
    <source>
        <dbReference type="ARBA" id="ARBA00007965"/>
    </source>
</evidence>
<comment type="similarity">
    <text evidence="2">Belongs to the SLC29A/ENT transporter (TC 2.A.57) family.</text>
</comment>
<feature type="transmembrane region" description="Helical" evidence="8">
    <location>
        <begin position="286"/>
        <end position="307"/>
    </location>
</feature>
<keyword evidence="3" id="KW-0813">Transport</keyword>
<sequence length="517" mass="55857">MVAGVQSLLMWACPYWSPKQHRRSTVHLQFLSHPCQIHPPSAPSLCDRMDDKDMMRASLNSSYVAAAQPPMSEDGEAEGSDEMEDGTPLLRGEQPAGPLGTRRHPDDAYCMVYAIFFLMGIGSLLPWNFFITAKHYWLYKLGNSSDLRTPEMSDLGDYFESYLAVASTVPSVLCLVLNYLLVNRLSPSVRILSSLFVILAVFIVTTVLVKVDVSEHRTQFFAGTLVSVAVVSGASNLFSGSMFGISGHFPMRISQALISGQAMGGTLSAVASVVDLAAANNVTDSALAYFLTADVFILLCVIVYLLLPKLEYSRYYMLAGSCNTAGAPSEGTPACGETEGCGRPHGAPSAVSVPPLKPILQKTWPLGLCVFYVFFISIMIFPAVSSGIQSVNSSTGSPWTTTYFVPLTSFLLYNTADFCGRQATAWLQVPGPTSRALPALVLSRTVLTVLFDHDLFPMVFVILLGLSNGYLGTLPMIYGPKVVPRELAEATGVVMTFFLTLGLAVGSAFSVLIIYCI</sequence>